<proteinExistence type="predicted"/>
<organism evidence="2 3">
    <name type="scientific">Candidatus Roizmanbacteria bacterium CG22_combo_CG10-13_8_21_14_all_38_20</name>
    <dbReference type="NCBI Taxonomy" id="1974862"/>
    <lineage>
        <taxon>Bacteria</taxon>
        <taxon>Candidatus Roizmaniibacteriota</taxon>
    </lineage>
</organism>
<evidence type="ECO:0000259" key="1">
    <source>
        <dbReference type="Pfam" id="PF04542"/>
    </source>
</evidence>
<sequence>MSKSEAIGPGELVFVEYPHEAVVGTVLRLESTLADCYLDLAKKVERIWGSGAPSGVLIPEHPLLTWDEQVMLAQARDTAPQGADSKIVEEKSLSSRAINLFVEYNQKLCLHIAMEYTNTNYAELADNHEEGILGLYDAAKKFEPRQGVPFSHYSAIWIRRAISRRNGVSHHF</sequence>
<comment type="caution">
    <text evidence="2">The sequence shown here is derived from an EMBL/GenBank/DDBJ whole genome shotgun (WGS) entry which is preliminary data.</text>
</comment>
<dbReference type="PANTHER" id="PTHR30603">
    <property type="entry name" value="RNA POLYMERASE SIGMA FACTOR RPO"/>
    <property type="match status" value="1"/>
</dbReference>
<name>A0A2H0BUC2_9BACT</name>
<accession>A0A2H0BUC2</accession>
<evidence type="ECO:0000313" key="3">
    <source>
        <dbReference type="Proteomes" id="UP000231246"/>
    </source>
</evidence>
<dbReference type="GO" id="GO:0006352">
    <property type="term" value="P:DNA-templated transcription initiation"/>
    <property type="evidence" value="ECO:0007669"/>
    <property type="project" value="InterPro"/>
</dbReference>
<dbReference type="InterPro" id="IPR013325">
    <property type="entry name" value="RNA_pol_sigma_r2"/>
</dbReference>
<dbReference type="EMBL" id="PCTA01000030">
    <property type="protein sequence ID" value="PIP61273.1"/>
    <property type="molecule type" value="Genomic_DNA"/>
</dbReference>
<dbReference type="SUPFAM" id="SSF88946">
    <property type="entry name" value="Sigma2 domain of RNA polymerase sigma factors"/>
    <property type="match status" value="1"/>
</dbReference>
<evidence type="ECO:0000313" key="2">
    <source>
        <dbReference type="EMBL" id="PIP61273.1"/>
    </source>
</evidence>
<dbReference type="PANTHER" id="PTHR30603:SF47">
    <property type="entry name" value="RNA POLYMERASE SIGMA FACTOR SIGD, CHLOROPLASTIC"/>
    <property type="match status" value="1"/>
</dbReference>
<dbReference type="GO" id="GO:0003700">
    <property type="term" value="F:DNA-binding transcription factor activity"/>
    <property type="evidence" value="ECO:0007669"/>
    <property type="project" value="InterPro"/>
</dbReference>
<dbReference type="Pfam" id="PF04542">
    <property type="entry name" value="Sigma70_r2"/>
    <property type="match status" value="1"/>
</dbReference>
<reference evidence="2 3" key="1">
    <citation type="submission" date="2017-09" db="EMBL/GenBank/DDBJ databases">
        <title>Depth-based differentiation of microbial function through sediment-hosted aquifers and enrichment of novel symbionts in the deep terrestrial subsurface.</title>
        <authorList>
            <person name="Probst A.J."/>
            <person name="Ladd B."/>
            <person name="Jarett J.K."/>
            <person name="Geller-Mcgrath D.E."/>
            <person name="Sieber C.M."/>
            <person name="Emerson J.B."/>
            <person name="Anantharaman K."/>
            <person name="Thomas B.C."/>
            <person name="Malmstrom R."/>
            <person name="Stieglmeier M."/>
            <person name="Klingl A."/>
            <person name="Woyke T."/>
            <person name="Ryan C.M."/>
            <person name="Banfield J.F."/>
        </authorList>
    </citation>
    <scope>NUCLEOTIDE SEQUENCE [LARGE SCALE GENOMIC DNA]</scope>
    <source>
        <strain evidence="2">CG22_combo_CG10-13_8_21_14_all_38_20</strain>
    </source>
</reference>
<feature type="domain" description="RNA polymerase sigma-70 region 2" evidence="1">
    <location>
        <begin position="101"/>
        <end position="164"/>
    </location>
</feature>
<dbReference type="InterPro" id="IPR050239">
    <property type="entry name" value="Sigma-70_RNA_pol_init_factors"/>
</dbReference>
<gene>
    <name evidence="2" type="ORF">COW99_04645</name>
</gene>
<dbReference type="Gene3D" id="1.20.120.1810">
    <property type="match status" value="1"/>
</dbReference>
<dbReference type="Proteomes" id="UP000231246">
    <property type="component" value="Unassembled WGS sequence"/>
</dbReference>
<protein>
    <recommendedName>
        <fullName evidence="1">RNA polymerase sigma-70 region 2 domain-containing protein</fullName>
    </recommendedName>
</protein>
<dbReference type="AlphaFoldDB" id="A0A2H0BUC2"/>
<dbReference type="InterPro" id="IPR007627">
    <property type="entry name" value="RNA_pol_sigma70_r2"/>
</dbReference>